<proteinExistence type="predicted"/>
<dbReference type="PANTHER" id="PTHR11635">
    <property type="entry name" value="CAMP-DEPENDENT PROTEIN KINASE REGULATORY CHAIN"/>
    <property type="match status" value="1"/>
</dbReference>
<name>A0AAD1X456_EUPCR</name>
<feature type="region of interest" description="Disordered" evidence="2">
    <location>
        <begin position="634"/>
        <end position="654"/>
    </location>
</feature>
<keyword evidence="5" id="KW-1185">Reference proteome</keyword>
<feature type="domain" description="Cyclic nucleotide-binding" evidence="3">
    <location>
        <begin position="339"/>
        <end position="389"/>
    </location>
</feature>
<evidence type="ECO:0000259" key="3">
    <source>
        <dbReference type="PROSITE" id="PS50042"/>
    </source>
</evidence>
<dbReference type="InterPro" id="IPR018488">
    <property type="entry name" value="cNMP-bd_CS"/>
</dbReference>
<feature type="compositionally biased region" description="Polar residues" evidence="2">
    <location>
        <begin position="635"/>
        <end position="652"/>
    </location>
</feature>
<dbReference type="InterPro" id="IPR000595">
    <property type="entry name" value="cNMP-bd_dom"/>
</dbReference>
<dbReference type="InterPro" id="IPR014710">
    <property type="entry name" value="RmlC-like_jellyroll"/>
</dbReference>
<organism evidence="4 5">
    <name type="scientific">Euplotes crassus</name>
    <dbReference type="NCBI Taxonomy" id="5936"/>
    <lineage>
        <taxon>Eukaryota</taxon>
        <taxon>Sar</taxon>
        <taxon>Alveolata</taxon>
        <taxon>Ciliophora</taxon>
        <taxon>Intramacronucleata</taxon>
        <taxon>Spirotrichea</taxon>
        <taxon>Hypotrichia</taxon>
        <taxon>Euplotida</taxon>
        <taxon>Euplotidae</taxon>
        <taxon>Moneuplotes</taxon>
    </lineage>
</organism>
<dbReference type="GO" id="GO:0005952">
    <property type="term" value="C:cAMP-dependent protein kinase complex"/>
    <property type="evidence" value="ECO:0007669"/>
    <property type="project" value="InterPro"/>
</dbReference>
<feature type="domain" description="Cyclic nucleotide-binding" evidence="3">
    <location>
        <begin position="130"/>
        <end position="182"/>
    </location>
</feature>
<dbReference type="AlphaFoldDB" id="A0AAD1X456"/>
<dbReference type="SUPFAM" id="SSF51206">
    <property type="entry name" value="cAMP-binding domain-like"/>
    <property type="match status" value="2"/>
</dbReference>
<reference evidence="4" key="1">
    <citation type="submission" date="2023-07" db="EMBL/GenBank/DDBJ databases">
        <authorList>
            <consortium name="AG Swart"/>
            <person name="Singh M."/>
            <person name="Singh A."/>
            <person name="Seah K."/>
            <person name="Emmerich C."/>
        </authorList>
    </citation>
    <scope>NUCLEOTIDE SEQUENCE</scope>
    <source>
        <strain evidence="4">DP1</strain>
    </source>
</reference>
<evidence type="ECO:0000313" key="4">
    <source>
        <dbReference type="EMBL" id="CAI2360044.1"/>
    </source>
</evidence>
<dbReference type="InterPro" id="IPR050503">
    <property type="entry name" value="cAMP-dep_PK_reg_su-like"/>
</dbReference>
<feature type="compositionally biased region" description="Basic and acidic residues" evidence="2">
    <location>
        <begin position="20"/>
        <end position="32"/>
    </location>
</feature>
<dbReference type="GO" id="GO:0034236">
    <property type="term" value="F:protein kinase A catalytic subunit binding"/>
    <property type="evidence" value="ECO:0007669"/>
    <property type="project" value="TreeGrafter"/>
</dbReference>
<feature type="coiled-coil region" evidence="1">
    <location>
        <begin position="538"/>
        <end position="568"/>
    </location>
</feature>
<dbReference type="InterPro" id="IPR018490">
    <property type="entry name" value="cNMP-bd_dom_sf"/>
</dbReference>
<accession>A0AAD1X456</accession>
<sequence>MKESNMARRATMAAPSAYKKIIETEEEREKKNTNLLSIEEKESQEEEMTKKVSRFKNMTPELAELVLVLGKGLLKITLYGKLFLKDENDQEVKKKMPTVDEVVEFLNIPTRERTKEKIKYIASYLSETKFFKSLEQDSGKEITEQCAKEMKVQLNKSEDHIITFGEFGRTFYVVLKGQVAVYIPASTKLHVNQKEFLEFVVPIKRYVKSVNKEPLELPNYIDILKFDSEGKIDMDALHDFFSQTYKSAQYNRAFILRNIGNRNKNDYEIEYFTKVATLGDGFDFGGDALVGNTARNATIACETDIILATLDKHPFDMILRKHKKKKEDFEISRVSNFSVFKPYSKKFKSKVLKHLKTDSFEKGQYIYRENEEPDCIYFLLEGSITLTKEFKVLRSEDRDLVDYDKFSYSKKSPIHGTLQVEETKDIAIEKLLNRKNKKIAIGGTIKPNLTKKTIVVSKLDPYEIIGSEEIMFDSRKRFVSALVTTNKCLVYSLKKDDLKIILNTNSKKIEKSKNFVLGKTAVSDTLEDRFQNLAWNKMNSLIKNIENLKDVTENLRNTNKKKQVLVDEKSFDDVKYKIDREFEKAFLKQMTKMRIIKQPKINKQIENDQYPVTSFYNQLIKDNSRIELSKKISQDSKQFSKTSKQSWNTKGQASIEDIKKKQISFSKGRNQGKKKNMSMQTHLPKISSKTPKNEITPHMSNKALQKCASTNKESIKPLSSNYLLKRLGKSKSIKSMIKNMNNVRKAQIRMIMPPKHKKNSKSLNKMGTGGGFKQGWSGRNFNKLNMITPTSVQKLQNFEHMDVDKLLMRKEAMFDFQTIL</sequence>
<feature type="domain" description="Cyclic nucleotide-binding" evidence="3">
    <location>
        <begin position="275"/>
        <end position="319"/>
    </location>
</feature>
<dbReference type="PANTHER" id="PTHR11635:SF152">
    <property type="entry name" value="CAMP-DEPENDENT PROTEIN KINASE TYPE I REGULATORY SUBUNIT-RELATED"/>
    <property type="match status" value="1"/>
</dbReference>
<comment type="caution">
    <text evidence="4">The sequence shown here is derived from an EMBL/GenBank/DDBJ whole genome shotgun (WGS) entry which is preliminary data.</text>
</comment>
<feature type="region of interest" description="Disordered" evidence="2">
    <location>
        <begin position="18"/>
        <end position="44"/>
    </location>
</feature>
<gene>
    <name evidence="4" type="ORF">ECRASSUSDP1_LOCUS1340</name>
</gene>
<dbReference type="GO" id="GO:0005829">
    <property type="term" value="C:cytosol"/>
    <property type="evidence" value="ECO:0007669"/>
    <property type="project" value="TreeGrafter"/>
</dbReference>
<dbReference type="GO" id="GO:0004862">
    <property type="term" value="F:cAMP-dependent protein kinase inhibitor activity"/>
    <property type="evidence" value="ECO:0007669"/>
    <property type="project" value="TreeGrafter"/>
</dbReference>
<dbReference type="Gene3D" id="2.60.120.10">
    <property type="entry name" value="Jelly Rolls"/>
    <property type="match status" value="2"/>
</dbReference>
<evidence type="ECO:0000256" key="1">
    <source>
        <dbReference type="SAM" id="Coils"/>
    </source>
</evidence>
<keyword evidence="1" id="KW-0175">Coiled coil</keyword>
<dbReference type="PROSITE" id="PS00888">
    <property type="entry name" value="CNMP_BINDING_1"/>
    <property type="match status" value="1"/>
</dbReference>
<dbReference type="GO" id="GO:0030552">
    <property type="term" value="F:cAMP binding"/>
    <property type="evidence" value="ECO:0007669"/>
    <property type="project" value="TreeGrafter"/>
</dbReference>
<dbReference type="Proteomes" id="UP001295684">
    <property type="component" value="Unassembled WGS sequence"/>
</dbReference>
<dbReference type="CDD" id="cd00038">
    <property type="entry name" value="CAP_ED"/>
    <property type="match status" value="1"/>
</dbReference>
<dbReference type="PROSITE" id="PS50042">
    <property type="entry name" value="CNMP_BINDING_3"/>
    <property type="match status" value="3"/>
</dbReference>
<evidence type="ECO:0000313" key="5">
    <source>
        <dbReference type="Proteomes" id="UP001295684"/>
    </source>
</evidence>
<evidence type="ECO:0000256" key="2">
    <source>
        <dbReference type="SAM" id="MobiDB-lite"/>
    </source>
</evidence>
<protein>
    <recommendedName>
        <fullName evidence="3">Cyclic nucleotide-binding domain-containing protein</fullName>
    </recommendedName>
</protein>
<dbReference type="EMBL" id="CAMPGE010001264">
    <property type="protein sequence ID" value="CAI2360044.1"/>
    <property type="molecule type" value="Genomic_DNA"/>
</dbReference>